<dbReference type="InterPro" id="IPR029060">
    <property type="entry name" value="PIN-like_dom_sf"/>
</dbReference>
<dbReference type="PANTHER" id="PTHR38826:SF5">
    <property type="entry name" value="RIBONUCLEASE VAPC13"/>
    <property type="match status" value="1"/>
</dbReference>
<dbReference type="PANTHER" id="PTHR38826">
    <property type="entry name" value="RIBONUCLEASE VAPC13"/>
    <property type="match status" value="1"/>
</dbReference>
<comment type="cofactor">
    <cofactor evidence="5">
        <name>Mg(2+)</name>
        <dbReference type="ChEBI" id="CHEBI:18420"/>
    </cofactor>
</comment>
<keyword evidence="2 5" id="KW-0540">Nuclease</keyword>
<name>A0A7V3J998_UNCC3</name>
<dbReference type="InterPro" id="IPR052106">
    <property type="entry name" value="PINc/VapC_TA"/>
</dbReference>
<proteinExistence type="inferred from homology"/>
<gene>
    <name evidence="5" type="primary">vapC</name>
    <name evidence="7" type="ORF">ENV41_00645</name>
</gene>
<keyword evidence="3 5" id="KW-0479">Metal-binding</keyword>
<comment type="caution">
    <text evidence="7">The sequence shown here is derived from an EMBL/GenBank/DDBJ whole genome shotgun (WGS) entry which is preliminary data.</text>
</comment>
<keyword evidence="5" id="KW-0800">Toxin</keyword>
<evidence type="ECO:0000256" key="1">
    <source>
        <dbReference type="ARBA" id="ARBA00022649"/>
    </source>
</evidence>
<dbReference type="GO" id="GO:0000287">
    <property type="term" value="F:magnesium ion binding"/>
    <property type="evidence" value="ECO:0007669"/>
    <property type="project" value="UniProtKB-UniRule"/>
</dbReference>
<evidence type="ECO:0000313" key="7">
    <source>
        <dbReference type="EMBL" id="HFZ08629.1"/>
    </source>
</evidence>
<dbReference type="InterPro" id="IPR022907">
    <property type="entry name" value="VapC_family"/>
</dbReference>
<dbReference type="CDD" id="cd09854">
    <property type="entry name" value="PIN_VapC-like"/>
    <property type="match status" value="1"/>
</dbReference>
<dbReference type="GO" id="GO:0016787">
    <property type="term" value="F:hydrolase activity"/>
    <property type="evidence" value="ECO:0007669"/>
    <property type="project" value="UniProtKB-KW"/>
</dbReference>
<dbReference type="InterPro" id="IPR002716">
    <property type="entry name" value="PIN_dom"/>
</dbReference>
<dbReference type="HAMAP" id="MF_00265">
    <property type="entry name" value="VapC_Nob1"/>
    <property type="match status" value="1"/>
</dbReference>
<evidence type="ECO:0000259" key="6">
    <source>
        <dbReference type="SMART" id="SM00670"/>
    </source>
</evidence>
<accession>A0A7V3J998</accession>
<organism evidence="7">
    <name type="scientific">candidate division CPR3 bacterium</name>
    <dbReference type="NCBI Taxonomy" id="2268181"/>
    <lineage>
        <taxon>Bacteria</taxon>
        <taxon>Bacteria division CPR3</taxon>
    </lineage>
</organism>
<dbReference type="AlphaFoldDB" id="A0A7V3J998"/>
<evidence type="ECO:0000256" key="2">
    <source>
        <dbReference type="ARBA" id="ARBA00022722"/>
    </source>
</evidence>
<dbReference type="Pfam" id="PF01850">
    <property type="entry name" value="PIN"/>
    <property type="match status" value="1"/>
</dbReference>
<comment type="function">
    <text evidence="5">Toxic component of a toxin-antitoxin (TA) system. An RNase.</text>
</comment>
<keyword evidence="4 5" id="KW-0378">Hydrolase</keyword>
<dbReference type="SUPFAM" id="SSF88723">
    <property type="entry name" value="PIN domain-like"/>
    <property type="match status" value="1"/>
</dbReference>
<dbReference type="EC" id="3.1.-.-" evidence="5"/>
<keyword evidence="1 5" id="KW-1277">Toxin-antitoxin system</keyword>
<feature type="binding site" evidence="5">
    <location>
        <position position="7"/>
    </location>
    <ligand>
        <name>Mg(2+)</name>
        <dbReference type="ChEBI" id="CHEBI:18420"/>
    </ligand>
</feature>
<evidence type="ECO:0000256" key="3">
    <source>
        <dbReference type="ARBA" id="ARBA00022723"/>
    </source>
</evidence>
<dbReference type="EMBL" id="DTGG01000022">
    <property type="protein sequence ID" value="HFZ08629.1"/>
    <property type="molecule type" value="Genomic_DNA"/>
</dbReference>
<evidence type="ECO:0000256" key="4">
    <source>
        <dbReference type="ARBA" id="ARBA00022801"/>
    </source>
</evidence>
<dbReference type="GO" id="GO:0004540">
    <property type="term" value="F:RNA nuclease activity"/>
    <property type="evidence" value="ECO:0007669"/>
    <property type="project" value="InterPro"/>
</dbReference>
<reference evidence="7" key="1">
    <citation type="journal article" date="2020" name="mSystems">
        <title>Genome- and Community-Level Interaction Insights into Carbon Utilization and Element Cycling Functions of Hydrothermarchaeota in Hydrothermal Sediment.</title>
        <authorList>
            <person name="Zhou Z."/>
            <person name="Liu Y."/>
            <person name="Xu W."/>
            <person name="Pan J."/>
            <person name="Luo Z.H."/>
            <person name="Li M."/>
        </authorList>
    </citation>
    <scope>NUCLEOTIDE SEQUENCE [LARGE SCALE GENOMIC DNA]</scope>
    <source>
        <strain evidence="7">SpSt-757</strain>
    </source>
</reference>
<keyword evidence="5" id="KW-0460">Magnesium</keyword>
<dbReference type="GO" id="GO:0090729">
    <property type="term" value="F:toxin activity"/>
    <property type="evidence" value="ECO:0007669"/>
    <property type="project" value="UniProtKB-KW"/>
</dbReference>
<dbReference type="Gene3D" id="3.40.50.1010">
    <property type="entry name" value="5'-nuclease"/>
    <property type="match status" value="1"/>
</dbReference>
<protein>
    <recommendedName>
        <fullName evidence="5">Ribonuclease VapC</fullName>
        <shortName evidence="5">RNase VapC</shortName>
        <ecNumber evidence="5">3.1.-.-</ecNumber>
    </recommendedName>
    <alternativeName>
        <fullName evidence="5">Toxin VapC</fullName>
    </alternativeName>
</protein>
<feature type="domain" description="PIN" evidence="6">
    <location>
        <begin position="2"/>
        <end position="125"/>
    </location>
</feature>
<dbReference type="SMART" id="SM00670">
    <property type="entry name" value="PINc"/>
    <property type="match status" value="1"/>
</dbReference>
<sequence>MKKYFIDTNIFMYAVGTAHKYQSPCQIIMRLIASDEIYGVTNTEILQEVLYRYSCLGKKNLGIQAVETILSIIHEVLPVEKVDIILALNLLKNYHKLNVRDAIHAATALRNGFKYFLSVDKHFDEIKGLERVDPMEI</sequence>
<feature type="binding site" evidence="5">
    <location>
        <position position="101"/>
    </location>
    <ligand>
        <name>Mg(2+)</name>
        <dbReference type="ChEBI" id="CHEBI:18420"/>
    </ligand>
</feature>
<comment type="similarity">
    <text evidence="5">Belongs to the PINc/VapC protein family.</text>
</comment>
<evidence type="ECO:0000256" key="5">
    <source>
        <dbReference type="HAMAP-Rule" id="MF_00265"/>
    </source>
</evidence>